<organism evidence="1 2">
    <name type="scientific">Methylobacterium platani</name>
    <dbReference type="NCBI Taxonomy" id="427683"/>
    <lineage>
        <taxon>Bacteria</taxon>
        <taxon>Pseudomonadati</taxon>
        <taxon>Pseudomonadota</taxon>
        <taxon>Alphaproteobacteria</taxon>
        <taxon>Hyphomicrobiales</taxon>
        <taxon>Methylobacteriaceae</taxon>
        <taxon>Methylobacterium</taxon>
    </lineage>
</organism>
<dbReference type="OrthoDB" id="7845978at2"/>
<reference evidence="1 2" key="1">
    <citation type="submission" date="2016-04" db="EMBL/GenBank/DDBJ databases">
        <authorList>
            <person name="Evans L.H."/>
            <person name="Alamgir A."/>
            <person name="Owens N."/>
            <person name="Weber N.D."/>
            <person name="Virtaneva K."/>
            <person name="Barbian K."/>
            <person name="Babar A."/>
            <person name="Rosenke K."/>
        </authorList>
    </citation>
    <scope>NUCLEOTIDE SEQUENCE [LARGE SCALE GENOMIC DNA]</scope>
    <source>
        <strain evidence="1 2">PMB02</strain>
    </source>
</reference>
<name>A0A179SF62_9HYPH</name>
<sequence>MSDLSDDLLSASKQLIERKAGQKGPLKAAFIRRSISTTYYALFHFCLDETALRLVGTSSDLRPMRRAYIRTFTHTGLTTAFGKLKGASLDPSIDILFRRPATPPGPIATPAFIRQIATAYLDAKAKREDADYNLNEPLSATDASQLHRRVRLAMQAWEQATTPADRDTKHALALLLSLKGQIRKDQQ</sequence>
<accession>A0A179SF62</accession>
<evidence type="ECO:0000313" key="1">
    <source>
        <dbReference type="EMBL" id="OAS25132.1"/>
    </source>
</evidence>
<dbReference type="Gene3D" id="1.20.120.330">
    <property type="entry name" value="Nucleotidyltransferases domain 2"/>
    <property type="match status" value="1"/>
</dbReference>
<comment type="caution">
    <text evidence="1">The sequence shown here is derived from an EMBL/GenBank/DDBJ whole genome shotgun (WGS) entry which is preliminary data.</text>
</comment>
<protein>
    <submittedName>
        <fullName evidence="1">Uncharacterized protein</fullName>
    </submittedName>
</protein>
<dbReference type="Proteomes" id="UP000078316">
    <property type="component" value="Unassembled WGS sequence"/>
</dbReference>
<proteinExistence type="predicted"/>
<gene>
    <name evidence="1" type="ORF">A5481_11015</name>
</gene>
<dbReference type="AlphaFoldDB" id="A0A179SF62"/>
<dbReference type="EMBL" id="LWHQ01000018">
    <property type="protein sequence ID" value="OAS25132.1"/>
    <property type="molecule type" value="Genomic_DNA"/>
</dbReference>
<evidence type="ECO:0000313" key="2">
    <source>
        <dbReference type="Proteomes" id="UP000078316"/>
    </source>
</evidence>
<dbReference type="RefSeq" id="WP_048436160.1">
    <property type="nucleotide sequence ID" value="NZ_LWHQ01000018.1"/>
</dbReference>